<gene>
    <name evidence="5" type="ORF">PCL_07010</name>
</gene>
<dbReference type="EMBL" id="LCWV01000032">
    <property type="protein sequence ID" value="PWI65591.1"/>
    <property type="molecule type" value="Genomic_DNA"/>
</dbReference>
<feature type="repeat" description="ANK" evidence="3">
    <location>
        <begin position="231"/>
        <end position="263"/>
    </location>
</feature>
<dbReference type="Pfam" id="PF00023">
    <property type="entry name" value="Ank"/>
    <property type="match status" value="2"/>
</dbReference>
<dbReference type="InterPro" id="IPR036770">
    <property type="entry name" value="Ankyrin_rpt-contain_sf"/>
</dbReference>
<feature type="repeat" description="ANK" evidence="3">
    <location>
        <begin position="360"/>
        <end position="384"/>
    </location>
</feature>
<dbReference type="InterPro" id="IPR002110">
    <property type="entry name" value="Ankyrin_rpt"/>
</dbReference>
<evidence type="ECO:0000256" key="4">
    <source>
        <dbReference type="SAM" id="MobiDB-lite"/>
    </source>
</evidence>
<dbReference type="Proteomes" id="UP000245956">
    <property type="component" value="Unassembled WGS sequence"/>
</dbReference>
<protein>
    <submittedName>
        <fullName evidence="5">Uncharacterized protein</fullName>
    </submittedName>
</protein>
<keyword evidence="2 3" id="KW-0040">ANK repeat</keyword>
<comment type="caution">
    <text evidence="5">The sequence shown here is derived from an EMBL/GenBank/DDBJ whole genome shotgun (WGS) entry which is preliminary data.</text>
</comment>
<evidence type="ECO:0000313" key="6">
    <source>
        <dbReference type="Proteomes" id="UP000245956"/>
    </source>
</evidence>
<dbReference type="PANTHER" id="PTHR24198">
    <property type="entry name" value="ANKYRIN REPEAT AND PROTEIN KINASE DOMAIN-CONTAINING PROTEIN"/>
    <property type="match status" value="1"/>
</dbReference>
<dbReference type="InterPro" id="IPR027417">
    <property type="entry name" value="P-loop_NTPase"/>
</dbReference>
<dbReference type="SMART" id="SM00248">
    <property type="entry name" value="ANK"/>
    <property type="match status" value="4"/>
</dbReference>
<dbReference type="PANTHER" id="PTHR24198:SF165">
    <property type="entry name" value="ANKYRIN REPEAT-CONTAINING PROTEIN-RELATED"/>
    <property type="match status" value="1"/>
</dbReference>
<sequence length="437" mass="48166">MSDKSPSSVVVETGHESTADVKSVNADPAIWPQTQPAAGLDYGAEMFAPRDGVSTADLPRRILAQLYHKCVKLVKIERAGVNRSNDILWLPLRRLILRDGPYDLGKLFDKEYFSHLKNKDGQRLAHALLDATARNGGRTLFILDGLDEVSGVWRPDRDMSRRFLESSVNFSANVERRLGHFERIVDGDLRLRVQYLQNWLRSVSSEAEAGHASVVDLLLSEGVEPGSVDSNGYTPLSYASKRGHETVVRRLLLENVNVHWRCNVFGRKSTSTLYTARINGQEAMTMLFDGSTTASVGDFFHTYAGGHEDCVKVIRLIARMDSSEYERIRSGISPLLISTDPTLGRVELFLVRGNDNSTVHGKTPLHLAAWQGHTNVVQLLLGIGGATPYSRDECNDTPLISAVAAGHRNVVKLLLSTAEVYGQAVDAQGMTALSWAT</sequence>
<accession>A0A2U3DTL2</accession>
<reference evidence="5 6" key="1">
    <citation type="journal article" date="2016" name="Front. Microbiol.">
        <title>Genome and transcriptome sequences reveal the specific parasitism of the nematophagous Purpureocillium lilacinum 36-1.</title>
        <authorList>
            <person name="Xie J."/>
            <person name="Li S."/>
            <person name="Mo C."/>
            <person name="Xiao X."/>
            <person name="Peng D."/>
            <person name="Wang G."/>
            <person name="Xiao Y."/>
        </authorList>
    </citation>
    <scope>NUCLEOTIDE SEQUENCE [LARGE SCALE GENOMIC DNA]</scope>
    <source>
        <strain evidence="5 6">36-1</strain>
    </source>
</reference>
<keyword evidence="1" id="KW-0677">Repeat</keyword>
<name>A0A2U3DTL2_PURLI</name>
<dbReference type="PROSITE" id="PS50297">
    <property type="entry name" value="ANK_REP_REGION"/>
    <property type="match status" value="2"/>
</dbReference>
<feature type="compositionally biased region" description="Polar residues" evidence="4">
    <location>
        <begin position="1"/>
        <end position="10"/>
    </location>
</feature>
<evidence type="ECO:0000256" key="1">
    <source>
        <dbReference type="ARBA" id="ARBA00022737"/>
    </source>
</evidence>
<proteinExistence type="predicted"/>
<evidence type="ECO:0000256" key="2">
    <source>
        <dbReference type="ARBA" id="ARBA00023043"/>
    </source>
</evidence>
<organism evidence="5 6">
    <name type="scientific">Purpureocillium lilacinum</name>
    <name type="common">Paecilomyces lilacinus</name>
    <dbReference type="NCBI Taxonomy" id="33203"/>
    <lineage>
        <taxon>Eukaryota</taxon>
        <taxon>Fungi</taxon>
        <taxon>Dikarya</taxon>
        <taxon>Ascomycota</taxon>
        <taxon>Pezizomycotina</taxon>
        <taxon>Sordariomycetes</taxon>
        <taxon>Hypocreomycetidae</taxon>
        <taxon>Hypocreales</taxon>
        <taxon>Ophiocordycipitaceae</taxon>
        <taxon>Purpureocillium</taxon>
    </lineage>
</organism>
<dbReference type="Gene3D" id="3.40.50.300">
    <property type="entry name" value="P-loop containing nucleotide triphosphate hydrolases"/>
    <property type="match status" value="1"/>
</dbReference>
<dbReference type="Pfam" id="PF12796">
    <property type="entry name" value="Ank_2"/>
    <property type="match status" value="1"/>
</dbReference>
<dbReference type="AlphaFoldDB" id="A0A2U3DTL2"/>
<evidence type="ECO:0000256" key="3">
    <source>
        <dbReference type="PROSITE-ProRule" id="PRU00023"/>
    </source>
</evidence>
<evidence type="ECO:0000313" key="5">
    <source>
        <dbReference type="EMBL" id="PWI65591.1"/>
    </source>
</evidence>
<dbReference type="PROSITE" id="PS50088">
    <property type="entry name" value="ANK_REPEAT"/>
    <property type="match status" value="2"/>
</dbReference>
<feature type="region of interest" description="Disordered" evidence="4">
    <location>
        <begin position="1"/>
        <end position="28"/>
    </location>
</feature>
<dbReference type="SUPFAM" id="SSF48403">
    <property type="entry name" value="Ankyrin repeat"/>
    <property type="match status" value="1"/>
</dbReference>
<dbReference type="Gene3D" id="1.25.40.20">
    <property type="entry name" value="Ankyrin repeat-containing domain"/>
    <property type="match status" value="2"/>
</dbReference>